<dbReference type="WBParaSite" id="Hba_17112">
    <property type="protein sequence ID" value="Hba_17112"/>
    <property type="gene ID" value="Hba_17112"/>
</dbReference>
<evidence type="ECO:0000313" key="2">
    <source>
        <dbReference type="Proteomes" id="UP000095283"/>
    </source>
</evidence>
<sequence>MGVVSRPDSESTGDVGAVGTVLMDDLADRAPIFAAFFISPNRDKVMKMVSMDSELLGNCDGLKNRSGCFTLKLTDVMTGFWPSDNGAMPKDEPFCGYRGQRCSYFLEISAGATLLSLIVLISAAIFGYRFCEARALDKMPWRVFHDDLQFIDEEQVKSMVDLLGIRDVVNEIFPKLF</sequence>
<name>A0A1I7XHE7_HETBA</name>
<proteinExistence type="predicted"/>
<dbReference type="Proteomes" id="UP000095283">
    <property type="component" value="Unplaced"/>
</dbReference>
<feature type="transmembrane region" description="Helical" evidence="1">
    <location>
        <begin position="104"/>
        <end position="128"/>
    </location>
</feature>
<reference evidence="3" key="1">
    <citation type="submission" date="2016-11" db="UniProtKB">
        <authorList>
            <consortium name="WormBaseParasite"/>
        </authorList>
    </citation>
    <scope>IDENTIFICATION</scope>
</reference>
<accession>A0A1I7XHE7</accession>
<evidence type="ECO:0000256" key="1">
    <source>
        <dbReference type="SAM" id="Phobius"/>
    </source>
</evidence>
<keyword evidence="1" id="KW-0472">Membrane</keyword>
<keyword evidence="1" id="KW-1133">Transmembrane helix</keyword>
<keyword evidence="2" id="KW-1185">Reference proteome</keyword>
<keyword evidence="1" id="KW-0812">Transmembrane</keyword>
<protein>
    <submittedName>
        <fullName evidence="3">Uncharacterized protein</fullName>
    </submittedName>
</protein>
<dbReference type="AlphaFoldDB" id="A0A1I7XHE7"/>
<evidence type="ECO:0000313" key="3">
    <source>
        <dbReference type="WBParaSite" id="Hba_17112"/>
    </source>
</evidence>
<organism evidence="2 3">
    <name type="scientific">Heterorhabditis bacteriophora</name>
    <name type="common">Entomopathogenic nematode worm</name>
    <dbReference type="NCBI Taxonomy" id="37862"/>
    <lineage>
        <taxon>Eukaryota</taxon>
        <taxon>Metazoa</taxon>
        <taxon>Ecdysozoa</taxon>
        <taxon>Nematoda</taxon>
        <taxon>Chromadorea</taxon>
        <taxon>Rhabditida</taxon>
        <taxon>Rhabditina</taxon>
        <taxon>Rhabditomorpha</taxon>
        <taxon>Strongyloidea</taxon>
        <taxon>Heterorhabditidae</taxon>
        <taxon>Heterorhabditis</taxon>
    </lineage>
</organism>